<reference evidence="2" key="3">
    <citation type="journal article" date="2018" name="Mol. Plant Microbe Interact.">
        <title>Genome sequence resources for the wheat stripe rust pathogen (Puccinia striiformis f. sp. tritici) and the barley stripe rust pathogen (Puccinia striiformis f. sp. hordei).</title>
        <authorList>
            <person name="Xia C."/>
            <person name="Wang M."/>
            <person name="Yin C."/>
            <person name="Cornejo O.E."/>
            <person name="Hulbert S.H."/>
            <person name="Chen X."/>
        </authorList>
    </citation>
    <scope>NUCLEOTIDE SEQUENCE [LARGE SCALE GENOMIC DNA]</scope>
    <source>
        <strain evidence="2">93TX-2</strain>
    </source>
</reference>
<proteinExistence type="predicted"/>
<organism evidence="1 2">
    <name type="scientific">Puccinia striiformis</name>
    <dbReference type="NCBI Taxonomy" id="27350"/>
    <lineage>
        <taxon>Eukaryota</taxon>
        <taxon>Fungi</taxon>
        <taxon>Dikarya</taxon>
        <taxon>Basidiomycota</taxon>
        <taxon>Pucciniomycotina</taxon>
        <taxon>Pucciniomycetes</taxon>
        <taxon>Pucciniales</taxon>
        <taxon>Pucciniaceae</taxon>
        <taxon>Puccinia</taxon>
    </lineage>
</organism>
<reference evidence="1 2" key="1">
    <citation type="submission" date="2017-12" db="EMBL/GenBank/DDBJ databases">
        <title>Gene loss provides genomic basis for host adaptation in cereal stripe rust fungi.</title>
        <authorList>
            <person name="Xia C."/>
        </authorList>
    </citation>
    <scope>NUCLEOTIDE SEQUENCE [LARGE SCALE GENOMIC DNA]</scope>
    <source>
        <strain evidence="1 2">93TX-2</strain>
    </source>
</reference>
<accession>A0A2S4VX16</accession>
<dbReference type="OrthoDB" id="2503459at2759"/>
<dbReference type="VEuPathDB" id="FungiDB:PSHT_07547"/>
<comment type="caution">
    <text evidence="1">The sequence shown here is derived from an EMBL/GenBank/DDBJ whole genome shotgun (WGS) entry which is preliminary data.</text>
</comment>
<dbReference type="EMBL" id="PKSM01000093">
    <property type="protein sequence ID" value="POW14075.1"/>
    <property type="molecule type" value="Genomic_DNA"/>
</dbReference>
<dbReference type="AlphaFoldDB" id="A0A2S4VX16"/>
<dbReference type="VEuPathDB" id="FungiDB:PSTT_14173"/>
<keyword evidence="2" id="KW-1185">Reference proteome</keyword>
<protein>
    <submittedName>
        <fullName evidence="1">Uncharacterized protein</fullName>
    </submittedName>
</protein>
<sequence length="166" mass="19154">MYKCRWCHNPYKKSKGTFSNLTKHRDGTADRLPCPGRHEAITAGAKLPLTAKEVEKMDIVDQKEAMTHYLKHSTFDMRVFNQLLVIRFQLCPAWHHLNSRTWVATEAHRLYLNLQAKVVSTLQLSTNPPHCVCYYILAQTTDSGSNNFTMANRSRPTYPQENRCLS</sequence>
<reference evidence="2" key="2">
    <citation type="journal article" date="2018" name="BMC Genomics">
        <title>Genomic insights into host adaptation between the wheat stripe rust pathogen (Puccinia striiformis f. sp. tritici) and the barley stripe rust pathogen (Puccinia striiformis f. sp. hordei).</title>
        <authorList>
            <person name="Xia C."/>
            <person name="Wang M."/>
            <person name="Yin C."/>
            <person name="Cornejo O.E."/>
            <person name="Hulbert S.H."/>
            <person name="Chen X."/>
        </authorList>
    </citation>
    <scope>NUCLEOTIDE SEQUENCE [LARGE SCALE GENOMIC DNA]</scope>
    <source>
        <strain evidence="2">93TX-2</strain>
    </source>
</reference>
<name>A0A2S4VX16_9BASI</name>
<evidence type="ECO:0000313" key="1">
    <source>
        <dbReference type="EMBL" id="POW14075.1"/>
    </source>
</evidence>
<evidence type="ECO:0000313" key="2">
    <source>
        <dbReference type="Proteomes" id="UP000238274"/>
    </source>
</evidence>
<gene>
    <name evidence="1" type="ORF">PSHT_07547</name>
</gene>
<dbReference type="Proteomes" id="UP000238274">
    <property type="component" value="Unassembled WGS sequence"/>
</dbReference>